<evidence type="ECO:0000256" key="7">
    <source>
        <dbReference type="ARBA" id="ARBA00023065"/>
    </source>
</evidence>
<feature type="compositionally biased region" description="Basic and acidic residues" evidence="12">
    <location>
        <begin position="300"/>
        <end position="312"/>
    </location>
</feature>
<organism evidence="14 15">
    <name type="scientific">Batillaria attramentaria</name>
    <dbReference type="NCBI Taxonomy" id="370345"/>
    <lineage>
        <taxon>Eukaryota</taxon>
        <taxon>Metazoa</taxon>
        <taxon>Spiralia</taxon>
        <taxon>Lophotrochozoa</taxon>
        <taxon>Mollusca</taxon>
        <taxon>Gastropoda</taxon>
        <taxon>Caenogastropoda</taxon>
        <taxon>Sorbeoconcha</taxon>
        <taxon>Cerithioidea</taxon>
        <taxon>Batillariidae</taxon>
        <taxon>Batillaria</taxon>
    </lineage>
</organism>
<feature type="compositionally biased region" description="Polar residues" evidence="12">
    <location>
        <begin position="272"/>
        <end position="294"/>
    </location>
</feature>
<feature type="compositionally biased region" description="Low complexity" evidence="12">
    <location>
        <begin position="211"/>
        <end position="222"/>
    </location>
</feature>
<keyword evidence="5 13" id="KW-1133">Transmembrane helix</keyword>
<keyword evidence="4 11" id="KW-0812">Transmembrane</keyword>
<dbReference type="AlphaFoldDB" id="A0ABD0M8N0"/>
<reference evidence="14 15" key="1">
    <citation type="journal article" date="2023" name="Sci. Data">
        <title>Genome assembly of the Korean intertidal mud-creeper Batillaria attramentaria.</title>
        <authorList>
            <person name="Patra A.K."/>
            <person name="Ho P.T."/>
            <person name="Jun S."/>
            <person name="Lee S.J."/>
            <person name="Kim Y."/>
            <person name="Won Y.J."/>
        </authorList>
    </citation>
    <scope>NUCLEOTIDE SEQUENCE [LARGE SCALE GENOMIC DNA]</scope>
    <source>
        <strain evidence="14">Wonlab-2016</strain>
    </source>
</reference>
<dbReference type="EMBL" id="JACVVK020000002">
    <property type="protein sequence ID" value="KAK7508280.1"/>
    <property type="molecule type" value="Genomic_DNA"/>
</dbReference>
<proteinExistence type="inferred from homology"/>
<keyword evidence="2 11" id="KW-0813">Transport</keyword>
<comment type="caution">
    <text evidence="14">The sequence shown here is derived from an EMBL/GenBank/DDBJ whole genome shotgun (WGS) entry which is preliminary data.</text>
</comment>
<comment type="subcellular location">
    <subcellularLocation>
        <location evidence="1">Membrane</location>
        <topology evidence="1">Multi-pass membrane protein</topology>
    </subcellularLocation>
</comment>
<dbReference type="Pfam" id="PF00858">
    <property type="entry name" value="ASC"/>
    <property type="match status" value="1"/>
</dbReference>
<evidence type="ECO:0000256" key="12">
    <source>
        <dbReference type="SAM" id="MobiDB-lite"/>
    </source>
</evidence>
<comment type="similarity">
    <text evidence="11">Belongs to the amiloride-sensitive sodium channel (TC 1.A.6) family.</text>
</comment>
<accession>A0ABD0M8N0</accession>
<dbReference type="InterPro" id="IPR001873">
    <property type="entry name" value="ENaC"/>
</dbReference>
<feature type="region of interest" description="Disordered" evidence="12">
    <location>
        <begin position="38"/>
        <end position="61"/>
    </location>
</feature>
<feature type="region of interest" description="Disordered" evidence="12">
    <location>
        <begin position="1"/>
        <end position="20"/>
    </location>
</feature>
<evidence type="ECO:0000313" key="14">
    <source>
        <dbReference type="EMBL" id="KAK7508280.1"/>
    </source>
</evidence>
<evidence type="ECO:0000256" key="9">
    <source>
        <dbReference type="ARBA" id="ARBA00023201"/>
    </source>
</evidence>
<keyword evidence="10 11" id="KW-0407">Ion channel</keyword>
<dbReference type="GO" id="GO:0016020">
    <property type="term" value="C:membrane"/>
    <property type="evidence" value="ECO:0007669"/>
    <property type="project" value="UniProtKB-SubCell"/>
</dbReference>
<gene>
    <name evidence="14" type="ORF">BaRGS_00000519</name>
</gene>
<keyword evidence="15" id="KW-1185">Reference proteome</keyword>
<feature type="transmembrane region" description="Helical" evidence="13">
    <location>
        <begin position="96"/>
        <end position="117"/>
    </location>
</feature>
<evidence type="ECO:0000256" key="10">
    <source>
        <dbReference type="ARBA" id="ARBA00023303"/>
    </source>
</evidence>
<keyword evidence="6" id="KW-0915">Sodium</keyword>
<evidence type="ECO:0000313" key="15">
    <source>
        <dbReference type="Proteomes" id="UP001519460"/>
    </source>
</evidence>
<dbReference type="Gene3D" id="1.10.287.770">
    <property type="entry name" value="YojJ-like"/>
    <property type="match status" value="1"/>
</dbReference>
<feature type="compositionally biased region" description="Basic and acidic residues" evidence="12">
    <location>
        <begin position="47"/>
        <end position="57"/>
    </location>
</feature>
<evidence type="ECO:0000256" key="5">
    <source>
        <dbReference type="ARBA" id="ARBA00022989"/>
    </source>
</evidence>
<evidence type="ECO:0000256" key="3">
    <source>
        <dbReference type="ARBA" id="ARBA00022461"/>
    </source>
</evidence>
<dbReference type="PANTHER" id="PTHR11690:SF248">
    <property type="entry name" value="PICKPOCKET 17, ISOFORM A"/>
    <property type="match status" value="1"/>
</dbReference>
<evidence type="ECO:0000256" key="11">
    <source>
        <dbReference type="RuleBase" id="RU000679"/>
    </source>
</evidence>
<keyword evidence="3 11" id="KW-0894">Sodium channel</keyword>
<name>A0ABD0M8N0_9CAEN</name>
<evidence type="ECO:0000256" key="1">
    <source>
        <dbReference type="ARBA" id="ARBA00004141"/>
    </source>
</evidence>
<dbReference type="PRINTS" id="PR01078">
    <property type="entry name" value="AMINACHANNEL"/>
</dbReference>
<evidence type="ECO:0000256" key="8">
    <source>
        <dbReference type="ARBA" id="ARBA00023136"/>
    </source>
</evidence>
<feature type="region of interest" description="Disordered" evidence="12">
    <location>
        <begin position="185"/>
        <end position="341"/>
    </location>
</feature>
<evidence type="ECO:0000256" key="6">
    <source>
        <dbReference type="ARBA" id="ARBA00023053"/>
    </source>
</evidence>
<keyword evidence="9 11" id="KW-0739">Sodium transport</keyword>
<dbReference type="Gene3D" id="2.60.470.10">
    <property type="entry name" value="Acid-sensing ion channels like domains"/>
    <property type="match status" value="1"/>
</dbReference>
<keyword evidence="8 13" id="KW-0472">Membrane</keyword>
<protein>
    <recommendedName>
        <fullName evidence="16">Amiloride-sensitive sodium channel</fullName>
    </recommendedName>
</protein>
<keyword evidence="7 11" id="KW-0406">Ion transport</keyword>
<evidence type="ECO:0008006" key="16">
    <source>
        <dbReference type="Google" id="ProtNLM"/>
    </source>
</evidence>
<dbReference type="PANTHER" id="PTHR11690">
    <property type="entry name" value="AMILORIDE-SENSITIVE SODIUM CHANNEL-RELATED"/>
    <property type="match status" value="1"/>
</dbReference>
<evidence type="ECO:0000256" key="2">
    <source>
        <dbReference type="ARBA" id="ARBA00022448"/>
    </source>
</evidence>
<evidence type="ECO:0000256" key="4">
    <source>
        <dbReference type="ARBA" id="ARBA00022692"/>
    </source>
</evidence>
<feature type="compositionally biased region" description="Basic and acidic residues" evidence="12">
    <location>
        <begin position="320"/>
        <end position="334"/>
    </location>
</feature>
<dbReference type="GO" id="GO:0005272">
    <property type="term" value="F:sodium channel activity"/>
    <property type="evidence" value="ECO:0007669"/>
    <property type="project" value="UniProtKB-KW"/>
</dbReference>
<evidence type="ECO:0000256" key="13">
    <source>
        <dbReference type="SAM" id="Phobius"/>
    </source>
</evidence>
<sequence length="720" mass="79765">MSLASYNAKRHAAPSSSVDSAYEDPAYWRRYSEGQMSVEAGSSSVGESHDTDPDADTHSTGPTYKTLVHIFSRFADRTSMQGVPYIKTSTSMPGKLIWSLLFVVCLVCLTGHLYYLFDVYYDYPKHSTVELGFGALPFPAVTFCNVNPVKKSRLESMSHELRVLVSETEPDKIIEKLADQAAEYEVADNRRKRSAPGRGKGAGNAQSNPMRGSGNNNGSRNGQRGRGRGNGNGDQKQTTPPPDQNEGRGHAFLRQILNGGPRGGEDARRSRAVTTTPPSSAVDNSAGAGSQNSPGGLGPPKDKRNEDDDRRNNNGNGPKTKPDGRNHSDPSSWKKKEKPYKRRQIDFINDLDLGVPFTNANNLHKTTRTESGHQVEDMLVDCSFSGRRCHPQNFSLLPSSVFGNCFTIDHPGMVTTRSGYHGGLSLTVFLEGDEYLAGVTTSTGIQVIIHPHGTMPFPQEDGMAVMAGTETNIAIRLVNINRLGRPHGVCQTGEEFQARYNHSYTRRACQHYCEQETIMSRCKCYNEQDGEDVHTTINSQVEPCRTEDNLRCMLRIQAEFERGVISCECDNPCKEKSYSKTVSMRHWPADEYVGVLVETLCTQRNATECEKYRNQSHRSVAQSFVKINVFYEDLNYENITEIVQFISDVGGTVGLWLGLSILSGFEVVQFFLEVAVYLLSFGCCRSAAEPKSPKRANTRLKRRAALRVSNRTATTGFSGY</sequence>
<dbReference type="Proteomes" id="UP001519460">
    <property type="component" value="Unassembled WGS sequence"/>
</dbReference>